<dbReference type="SUPFAM" id="SSF56219">
    <property type="entry name" value="DNase I-like"/>
    <property type="match status" value="1"/>
</dbReference>
<sequence length="280" mass="32673">MEGLWVLGGNWNDILHFEERLGQCYVDASMRDFQSFVNDCILVDIPMSGVKFTWSNGQSNLSMSRLDRFLISSDWLAQFNQTRQWYVRVSFSDHHAVSLDPNCMACFQNAWNSSQTLCDAGFSLLEKFKNVIGELKVKFGKRFTSLVEEIKVKENKLFQRERLEHEWNTWTLGRVPLDKTRHSLPLDTASRYSDKDRECVAYGSPTSHFESFSLVLTRHNFDPRVLMHWKKHIMIKGWKLNLQDVSEITSNPHSHSAINRGHFHLICKHNLGNEMLQKFS</sequence>
<dbReference type="InterPro" id="IPR036691">
    <property type="entry name" value="Endo/exonu/phosph_ase_sf"/>
</dbReference>
<evidence type="ECO:0000313" key="1">
    <source>
        <dbReference type="EMBL" id="PWA57175.1"/>
    </source>
</evidence>
<dbReference type="AlphaFoldDB" id="A0A2U1M7C9"/>
<dbReference type="PANTHER" id="PTHR33710">
    <property type="entry name" value="BNAC02G09200D PROTEIN"/>
    <property type="match status" value="1"/>
</dbReference>
<reference evidence="1 2" key="1">
    <citation type="journal article" date="2018" name="Mol. Plant">
        <title>The genome of Artemisia annua provides insight into the evolution of Asteraceae family and artemisinin biosynthesis.</title>
        <authorList>
            <person name="Shen Q."/>
            <person name="Zhang L."/>
            <person name="Liao Z."/>
            <person name="Wang S."/>
            <person name="Yan T."/>
            <person name="Shi P."/>
            <person name="Liu M."/>
            <person name="Fu X."/>
            <person name="Pan Q."/>
            <person name="Wang Y."/>
            <person name="Lv Z."/>
            <person name="Lu X."/>
            <person name="Zhang F."/>
            <person name="Jiang W."/>
            <person name="Ma Y."/>
            <person name="Chen M."/>
            <person name="Hao X."/>
            <person name="Li L."/>
            <person name="Tang Y."/>
            <person name="Lv G."/>
            <person name="Zhou Y."/>
            <person name="Sun X."/>
            <person name="Brodelius P.E."/>
            <person name="Rose J.K.C."/>
            <person name="Tang K."/>
        </authorList>
    </citation>
    <scope>NUCLEOTIDE SEQUENCE [LARGE SCALE GENOMIC DNA]</scope>
    <source>
        <strain evidence="2">cv. Huhao1</strain>
        <tissue evidence="1">Leaf</tissue>
    </source>
</reference>
<dbReference type="Gene3D" id="3.60.10.10">
    <property type="entry name" value="Endonuclease/exonuclease/phosphatase"/>
    <property type="match status" value="1"/>
</dbReference>
<gene>
    <name evidence="1" type="ORF">CTI12_AA411590</name>
</gene>
<dbReference type="EMBL" id="PKPP01006242">
    <property type="protein sequence ID" value="PWA57175.1"/>
    <property type="molecule type" value="Genomic_DNA"/>
</dbReference>
<evidence type="ECO:0000313" key="2">
    <source>
        <dbReference type="Proteomes" id="UP000245207"/>
    </source>
</evidence>
<evidence type="ECO:0008006" key="3">
    <source>
        <dbReference type="Google" id="ProtNLM"/>
    </source>
</evidence>
<dbReference type="STRING" id="35608.A0A2U1M7C9"/>
<proteinExistence type="predicted"/>
<dbReference type="Proteomes" id="UP000245207">
    <property type="component" value="Unassembled WGS sequence"/>
</dbReference>
<comment type="caution">
    <text evidence="1">The sequence shown here is derived from an EMBL/GenBank/DDBJ whole genome shotgun (WGS) entry which is preliminary data.</text>
</comment>
<protein>
    <recommendedName>
        <fullName evidence="3">RNA-directed DNA polymerase, eukaryota, Reverse transcriptase zinc-binding domain protein</fullName>
    </recommendedName>
</protein>
<name>A0A2U1M7C9_ARTAN</name>
<keyword evidence="2" id="KW-1185">Reference proteome</keyword>
<dbReference type="PANTHER" id="PTHR33710:SF64">
    <property type="entry name" value="ENDONUCLEASE_EXONUCLEASE_PHOSPHATASE DOMAIN-CONTAINING PROTEIN"/>
    <property type="match status" value="1"/>
</dbReference>
<organism evidence="1 2">
    <name type="scientific">Artemisia annua</name>
    <name type="common">Sweet wormwood</name>
    <dbReference type="NCBI Taxonomy" id="35608"/>
    <lineage>
        <taxon>Eukaryota</taxon>
        <taxon>Viridiplantae</taxon>
        <taxon>Streptophyta</taxon>
        <taxon>Embryophyta</taxon>
        <taxon>Tracheophyta</taxon>
        <taxon>Spermatophyta</taxon>
        <taxon>Magnoliopsida</taxon>
        <taxon>eudicotyledons</taxon>
        <taxon>Gunneridae</taxon>
        <taxon>Pentapetalae</taxon>
        <taxon>asterids</taxon>
        <taxon>campanulids</taxon>
        <taxon>Asterales</taxon>
        <taxon>Asteraceae</taxon>
        <taxon>Asteroideae</taxon>
        <taxon>Anthemideae</taxon>
        <taxon>Artemisiinae</taxon>
        <taxon>Artemisia</taxon>
    </lineage>
</organism>
<dbReference type="OrthoDB" id="1750912at2759"/>
<accession>A0A2U1M7C9</accession>